<proteinExistence type="predicted"/>
<dbReference type="SUPFAM" id="SSF56529">
    <property type="entry name" value="FAH"/>
    <property type="match status" value="1"/>
</dbReference>
<dbReference type="EMBL" id="DXHP01000048">
    <property type="protein sequence ID" value="HIW06106.1"/>
    <property type="molecule type" value="Genomic_DNA"/>
</dbReference>
<dbReference type="GO" id="GO:0046872">
    <property type="term" value="F:metal ion binding"/>
    <property type="evidence" value="ECO:0007669"/>
    <property type="project" value="UniProtKB-KW"/>
</dbReference>
<dbReference type="AlphaFoldDB" id="A0A9D1TTE8"/>
<comment type="caution">
    <text evidence="3">The sequence shown here is derived from an EMBL/GenBank/DDBJ whole genome shotgun (WGS) entry which is preliminary data.</text>
</comment>
<gene>
    <name evidence="3" type="ORF">H9889_02100</name>
</gene>
<accession>A0A9D1TTE8</accession>
<evidence type="ECO:0000313" key="3">
    <source>
        <dbReference type="EMBL" id="HIW06106.1"/>
    </source>
</evidence>
<dbReference type="Gene3D" id="3.90.850.10">
    <property type="entry name" value="Fumarylacetoacetase-like, C-terminal domain"/>
    <property type="match status" value="1"/>
</dbReference>
<evidence type="ECO:0000259" key="2">
    <source>
        <dbReference type="Pfam" id="PF01557"/>
    </source>
</evidence>
<dbReference type="InterPro" id="IPR011234">
    <property type="entry name" value="Fumarylacetoacetase-like_C"/>
</dbReference>
<dbReference type="GO" id="GO:0018773">
    <property type="term" value="F:acetylpyruvate hydrolase activity"/>
    <property type="evidence" value="ECO:0007669"/>
    <property type="project" value="TreeGrafter"/>
</dbReference>
<protein>
    <submittedName>
        <fullName evidence="3">Fumarylacetoacetate hydrolase family protein</fullName>
    </submittedName>
</protein>
<dbReference type="PANTHER" id="PTHR11820">
    <property type="entry name" value="ACYLPYRUVASE"/>
    <property type="match status" value="1"/>
</dbReference>
<dbReference type="PANTHER" id="PTHR11820:SF7">
    <property type="entry name" value="ACYLPYRUVASE FAHD1, MITOCHONDRIAL"/>
    <property type="match status" value="1"/>
</dbReference>
<feature type="domain" description="Fumarylacetoacetase-like C-terminal" evidence="2">
    <location>
        <begin position="18"/>
        <end position="212"/>
    </location>
</feature>
<evidence type="ECO:0000313" key="4">
    <source>
        <dbReference type="Proteomes" id="UP000823934"/>
    </source>
</evidence>
<name>A0A9D1TTE8_9GAMM</name>
<keyword evidence="3" id="KW-0378">Hydrolase</keyword>
<dbReference type="Pfam" id="PF01557">
    <property type="entry name" value="FAA_hydrolase"/>
    <property type="match status" value="1"/>
</dbReference>
<reference evidence="3" key="1">
    <citation type="journal article" date="2021" name="PeerJ">
        <title>Extensive microbial diversity within the chicken gut microbiome revealed by metagenomics and culture.</title>
        <authorList>
            <person name="Gilroy R."/>
            <person name="Ravi A."/>
            <person name="Getino M."/>
            <person name="Pursley I."/>
            <person name="Horton D.L."/>
            <person name="Alikhan N.F."/>
            <person name="Baker D."/>
            <person name="Gharbi K."/>
            <person name="Hall N."/>
            <person name="Watson M."/>
            <person name="Adriaenssens E.M."/>
            <person name="Foster-Nyarko E."/>
            <person name="Jarju S."/>
            <person name="Secka A."/>
            <person name="Antonio M."/>
            <person name="Oren A."/>
            <person name="Chaudhuri R.R."/>
            <person name="La Ragione R."/>
            <person name="Hildebrand F."/>
            <person name="Pallen M.J."/>
        </authorList>
    </citation>
    <scope>NUCLEOTIDE SEQUENCE</scope>
    <source>
        <strain evidence="3">CHK160-9182</strain>
    </source>
</reference>
<evidence type="ECO:0000256" key="1">
    <source>
        <dbReference type="ARBA" id="ARBA00022723"/>
    </source>
</evidence>
<dbReference type="InterPro" id="IPR036663">
    <property type="entry name" value="Fumarylacetoacetase_C_sf"/>
</dbReference>
<sequence length="219" mass="24000">MSKPTITLENQQLPIQNIFCIGRNYAKHIEELNNETPTEPLVFLKPTSALAQKDDSITLPAFSNSVHYEAELVIYIAKDARNLTSDEALAVIGGYGVGLDLTARDLQDIIKKKGEPWTKCKGFPAAAIVSDFINADKIENPKDIQFTFTQNGTLKQDGNSKMMLYTIAEIISYLSHVYGLSAGDLIYTGTPEGVGQLAAGDTLNLTLENLITADFKIEK</sequence>
<organism evidence="3 4">
    <name type="scientific">Candidatus Ignatzschineria merdigallinarum</name>
    <dbReference type="NCBI Taxonomy" id="2838621"/>
    <lineage>
        <taxon>Bacteria</taxon>
        <taxon>Pseudomonadati</taxon>
        <taxon>Pseudomonadota</taxon>
        <taxon>Gammaproteobacteria</taxon>
        <taxon>Cardiobacteriales</taxon>
        <taxon>Ignatzschineriaceae</taxon>
        <taxon>Ignatzschineria</taxon>
    </lineage>
</organism>
<reference evidence="3" key="2">
    <citation type="submission" date="2021-04" db="EMBL/GenBank/DDBJ databases">
        <authorList>
            <person name="Gilroy R."/>
        </authorList>
    </citation>
    <scope>NUCLEOTIDE SEQUENCE</scope>
    <source>
        <strain evidence="3">CHK160-9182</strain>
    </source>
</reference>
<dbReference type="Proteomes" id="UP000823934">
    <property type="component" value="Unassembled WGS sequence"/>
</dbReference>
<keyword evidence="1" id="KW-0479">Metal-binding</keyword>